<sequence>MFKMELGVASKAKTIRVRDPLLQNKRSKTSNPAIILALVDATENFNSENVPANTENIRFVFAAVKDTILQHNLREYNLV</sequence>
<organism evidence="1 2">
    <name type="scientific">Ditylenchus dipsaci</name>
    <dbReference type="NCBI Taxonomy" id="166011"/>
    <lineage>
        <taxon>Eukaryota</taxon>
        <taxon>Metazoa</taxon>
        <taxon>Ecdysozoa</taxon>
        <taxon>Nematoda</taxon>
        <taxon>Chromadorea</taxon>
        <taxon>Rhabditida</taxon>
        <taxon>Tylenchina</taxon>
        <taxon>Tylenchomorpha</taxon>
        <taxon>Sphaerularioidea</taxon>
        <taxon>Anguinidae</taxon>
        <taxon>Anguininae</taxon>
        <taxon>Ditylenchus</taxon>
    </lineage>
</organism>
<evidence type="ECO:0000313" key="2">
    <source>
        <dbReference type="WBParaSite" id="jg23686"/>
    </source>
</evidence>
<dbReference type="Proteomes" id="UP000887574">
    <property type="component" value="Unplaced"/>
</dbReference>
<evidence type="ECO:0000313" key="1">
    <source>
        <dbReference type="Proteomes" id="UP000887574"/>
    </source>
</evidence>
<accession>A0A915DWG7</accession>
<reference evidence="2" key="1">
    <citation type="submission" date="2022-11" db="UniProtKB">
        <authorList>
            <consortium name="WormBaseParasite"/>
        </authorList>
    </citation>
    <scope>IDENTIFICATION</scope>
</reference>
<keyword evidence="1" id="KW-1185">Reference proteome</keyword>
<protein>
    <submittedName>
        <fullName evidence="2">Uncharacterized protein</fullName>
    </submittedName>
</protein>
<name>A0A915DWG7_9BILA</name>
<proteinExistence type="predicted"/>
<dbReference type="AlphaFoldDB" id="A0A915DWG7"/>
<dbReference type="WBParaSite" id="jg23686">
    <property type="protein sequence ID" value="jg23686"/>
    <property type="gene ID" value="jg23686"/>
</dbReference>